<dbReference type="EMBL" id="LGST01000067">
    <property type="protein sequence ID" value="KND95576.1"/>
    <property type="molecule type" value="Genomic_DNA"/>
</dbReference>
<organism evidence="1 2">
    <name type="scientific">Candidozyma auris</name>
    <name type="common">Yeast</name>
    <name type="synonym">Candida auris</name>
    <dbReference type="NCBI Taxonomy" id="498019"/>
    <lineage>
        <taxon>Eukaryota</taxon>
        <taxon>Fungi</taxon>
        <taxon>Dikarya</taxon>
        <taxon>Ascomycota</taxon>
        <taxon>Saccharomycotina</taxon>
        <taxon>Pichiomycetes</taxon>
        <taxon>Metschnikowiaceae</taxon>
        <taxon>Candidozyma</taxon>
    </lineage>
</organism>
<comment type="caution">
    <text evidence="1">The sequence shown here is derived from an EMBL/GenBank/DDBJ whole genome shotgun (WGS) entry which is preliminary data.</text>
</comment>
<gene>
    <name evidence="1" type="ORF">QG37_08115</name>
</gene>
<dbReference type="Proteomes" id="UP000037122">
    <property type="component" value="Unassembled WGS sequence"/>
</dbReference>
<evidence type="ECO:0000313" key="1">
    <source>
        <dbReference type="EMBL" id="KND95576.1"/>
    </source>
</evidence>
<dbReference type="VEuPathDB" id="FungiDB:QG37_08115"/>
<proteinExistence type="predicted"/>
<protein>
    <submittedName>
        <fullName evidence="1">Uncharacterized protein</fullName>
    </submittedName>
</protein>
<sequence length="72" mass="7545">MPASLPVVTSSLDAALFGRSLNVEITLNQINAPIAIAILKKLPPSDFNHLAEFISDLSPVVRVGISASTSSQ</sequence>
<name>A0A0L0NN67_CANAR</name>
<reference evidence="2" key="1">
    <citation type="journal article" date="2015" name="BMC Genomics">
        <title>Draft genome of a commonly misdiagnosed multidrug resistant pathogen Candida auris.</title>
        <authorList>
            <person name="Chatterjee S."/>
            <person name="Alampalli S.V."/>
            <person name="Nageshan R.K."/>
            <person name="Chettiar S.T."/>
            <person name="Joshi S."/>
            <person name="Tatu U.S."/>
        </authorList>
    </citation>
    <scope>NUCLEOTIDE SEQUENCE [LARGE SCALE GENOMIC DNA]</scope>
    <source>
        <strain evidence="2">6684</strain>
    </source>
</reference>
<evidence type="ECO:0000313" key="2">
    <source>
        <dbReference type="Proteomes" id="UP000037122"/>
    </source>
</evidence>
<accession>A0A0L0NN67</accession>
<dbReference type="AlphaFoldDB" id="A0A0L0NN67"/>